<dbReference type="PIRSF" id="PIRSF000137">
    <property type="entry name" value="Alcohol_oxidase"/>
    <property type="match status" value="1"/>
</dbReference>
<evidence type="ECO:0000256" key="1">
    <source>
        <dbReference type="ARBA" id="ARBA00010790"/>
    </source>
</evidence>
<dbReference type="SUPFAM" id="SSF51905">
    <property type="entry name" value="FAD/NAD(P)-binding domain"/>
    <property type="match status" value="1"/>
</dbReference>
<dbReference type="PROSITE" id="PS00624">
    <property type="entry name" value="GMC_OXRED_2"/>
    <property type="match status" value="1"/>
</dbReference>
<protein>
    <recommendedName>
        <fullName evidence="3 4">Glucose-methanol-choline oxidoreductase N-terminal domain-containing protein</fullName>
    </recommendedName>
</protein>
<proteinExistence type="inferred from homology"/>
<organism evidence="5 6">
    <name type="scientific">Zasmidium cellare</name>
    <name type="common">Wine cellar mold</name>
    <name type="synonym">Racodium cellare</name>
    <dbReference type="NCBI Taxonomy" id="395010"/>
    <lineage>
        <taxon>Eukaryota</taxon>
        <taxon>Fungi</taxon>
        <taxon>Dikarya</taxon>
        <taxon>Ascomycota</taxon>
        <taxon>Pezizomycotina</taxon>
        <taxon>Dothideomycetes</taxon>
        <taxon>Dothideomycetidae</taxon>
        <taxon>Mycosphaerellales</taxon>
        <taxon>Mycosphaerellaceae</taxon>
        <taxon>Zasmidium</taxon>
    </lineage>
</organism>
<dbReference type="Gene3D" id="3.50.50.60">
    <property type="entry name" value="FAD/NAD(P)-binding domain"/>
    <property type="match status" value="1"/>
</dbReference>
<dbReference type="PANTHER" id="PTHR11552:SF134">
    <property type="entry name" value="GLUCOSE-METHANOL-CHOLINE OXIDOREDUCTASE N-TERMINAL DOMAIN-CONTAINING PROTEIN"/>
    <property type="match status" value="1"/>
</dbReference>
<name>A0ABR0EGK9_ZASCE</name>
<evidence type="ECO:0000313" key="6">
    <source>
        <dbReference type="Proteomes" id="UP001305779"/>
    </source>
</evidence>
<dbReference type="InterPro" id="IPR012132">
    <property type="entry name" value="GMC_OxRdtase"/>
</dbReference>
<dbReference type="InterPro" id="IPR000172">
    <property type="entry name" value="GMC_OxRdtase_N"/>
</dbReference>
<dbReference type="PROSITE" id="PS00623">
    <property type="entry name" value="GMC_OXRED_1"/>
    <property type="match status" value="1"/>
</dbReference>
<dbReference type="EMBL" id="JAXOVC010000006">
    <property type="protein sequence ID" value="KAK4500396.1"/>
    <property type="molecule type" value="Genomic_DNA"/>
</dbReference>
<evidence type="ECO:0000259" key="3">
    <source>
        <dbReference type="PROSITE" id="PS00623"/>
    </source>
</evidence>
<gene>
    <name evidence="5" type="ORF">PRZ48_008585</name>
</gene>
<dbReference type="InterPro" id="IPR007867">
    <property type="entry name" value="GMC_OxRtase_C"/>
</dbReference>
<dbReference type="Pfam" id="PF05199">
    <property type="entry name" value="GMC_oxred_C"/>
    <property type="match status" value="1"/>
</dbReference>
<dbReference type="Gene3D" id="3.30.560.10">
    <property type="entry name" value="Glucose Oxidase, domain 3"/>
    <property type="match status" value="1"/>
</dbReference>
<comment type="caution">
    <text evidence="5">The sequence shown here is derived from an EMBL/GenBank/DDBJ whole genome shotgun (WGS) entry which is preliminary data.</text>
</comment>
<keyword evidence="6" id="KW-1185">Reference proteome</keyword>
<dbReference type="SUPFAM" id="SSF54373">
    <property type="entry name" value="FAD-linked reductases, C-terminal domain"/>
    <property type="match status" value="1"/>
</dbReference>
<dbReference type="InterPro" id="IPR036188">
    <property type="entry name" value="FAD/NAD-bd_sf"/>
</dbReference>
<evidence type="ECO:0000313" key="5">
    <source>
        <dbReference type="EMBL" id="KAK4500396.1"/>
    </source>
</evidence>
<comment type="similarity">
    <text evidence="1 2">Belongs to the GMC oxidoreductase family.</text>
</comment>
<evidence type="ECO:0000256" key="2">
    <source>
        <dbReference type="RuleBase" id="RU003968"/>
    </source>
</evidence>
<sequence>MSGAERFDIAFKPGSQLNWGYKTVPQFGREIDYSRGRGLGGSTAINFCGWVVGADEDYNEWARLVDDDSFAWPHVRNCLKRIERLHPEVPTDFEHHVNPLTDNHGINGLIDVAYGRQWLQSTKDVFKAAEQSGMILNADVNSGDPIGMGIGTACIYEGRRITASSAYLQDCSNLAVRTNSLVHRILFEGDTAIGVETLDGKIFKARREIIISGGAVNTPQLLLLSGIGSPQELERHGINLVKDLPHVGRNLQDHCFSSAGIVLKKGSDLAEMKKQSPSPMGWFKLKALDHSEELRSLPEKTRNYLAKSNVPNWELATNTPFFDGEKIRPDEEVFSAICIVMNPQSRGKISLASSDPLKAPIIDPAFLSHPFDRKVMTEAMREMLGYLSAPVFRERTVRRLGWPEADVEGSILVPPF</sequence>
<dbReference type="PANTHER" id="PTHR11552">
    <property type="entry name" value="GLUCOSE-METHANOL-CHOLINE GMC OXIDOREDUCTASE"/>
    <property type="match status" value="1"/>
</dbReference>
<evidence type="ECO:0000259" key="4">
    <source>
        <dbReference type="PROSITE" id="PS00624"/>
    </source>
</evidence>
<accession>A0ABR0EGK9</accession>
<feature type="domain" description="Glucose-methanol-choline oxidoreductase N-terminal" evidence="4">
    <location>
        <begin position="214"/>
        <end position="228"/>
    </location>
</feature>
<keyword evidence="2" id="KW-0285">Flavoprotein</keyword>
<reference evidence="5 6" key="1">
    <citation type="journal article" date="2023" name="G3 (Bethesda)">
        <title>A chromosome-level genome assembly of Zasmidium syzygii isolated from banana leaves.</title>
        <authorList>
            <person name="van Westerhoven A.C."/>
            <person name="Mehrabi R."/>
            <person name="Talebi R."/>
            <person name="Steentjes M.B.F."/>
            <person name="Corcolon B."/>
            <person name="Chong P.A."/>
            <person name="Kema G.H.J."/>
            <person name="Seidl M.F."/>
        </authorList>
    </citation>
    <scope>NUCLEOTIDE SEQUENCE [LARGE SCALE GENOMIC DNA]</scope>
    <source>
        <strain evidence="5 6">P124</strain>
    </source>
</reference>
<dbReference type="Pfam" id="PF00732">
    <property type="entry name" value="GMC_oxred_N"/>
    <property type="match status" value="1"/>
</dbReference>
<keyword evidence="2" id="KW-0274">FAD</keyword>
<dbReference type="Proteomes" id="UP001305779">
    <property type="component" value="Unassembled WGS sequence"/>
</dbReference>
<feature type="domain" description="Glucose-methanol-choline oxidoreductase N-terminal" evidence="3">
    <location>
        <begin position="36"/>
        <end position="59"/>
    </location>
</feature>